<name>A0A326U228_THEHA</name>
<dbReference type="Proteomes" id="UP000248806">
    <property type="component" value="Unassembled WGS sequence"/>
</dbReference>
<evidence type="ECO:0000313" key="3">
    <source>
        <dbReference type="Proteomes" id="UP000248806"/>
    </source>
</evidence>
<dbReference type="Pfam" id="PF12728">
    <property type="entry name" value="HTH_17"/>
    <property type="match status" value="1"/>
</dbReference>
<dbReference type="SUPFAM" id="SSF46955">
    <property type="entry name" value="Putative DNA-binding domain"/>
    <property type="match status" value="1"/>
</dbReference>
<dbReference type="InterPro" id="IPR041657">
    <property type="entry name" value="HTH_17"/>
</dbReference>
<gene>
    <name evidence="2" type="ORF">EI42_04416</name>
</gene>
<dbReference type="InterPro" id="IPR010093">
    <property type="entry name" value="SinI_DNA-bd"/>
</dbReference>
<dbReference type="RefSeq" id="WP_246046489.1">
    <property type="nucleotide sequence ID" value="NZ_BIFX01000002.1"/>
</dbReference>
<dbReference type="EMBL" id="QKUF01000019">
    <property type="protein sequence ID" value="PZW25364.1"/>
    <property type="molecule type" value="Genomic_DNA"/>
</dbReference>
<reference evidence="2 3" key="1">
    <citation type="submission" date="2018-06" db="EMBL/GenBank/DDBJ databases">
        <title>Genomic Encyclopedia of Archaeal and Bacterial Type Strains, Phase II (KMG-II): from individual species to whole genera.</title>
        <authorList>
            <person name="Goeker M."/>
        </authorList>
    </citation>
    <scope>NUCLEOTIDE SEQUENCE [LARGE SCALE GENOMIC DNA]</scope>
    <source>
        <strain evidence="2 3">ATCC BAA-1881</strain>
    </source>
</reference>
<dbReference type="InterPro" id="IPR009061">
    <property type="entry name" value="DNA-bd_dom_put_sf"/>
</dbReference>
<accession>A0A326U228</accession>
<organism evidence="2 3">
    <name type="scientific">Thermosporothrix hazakensis</name>
    <dbReference type="NCBI Taxonomy" id="644383"/>
    <lineage>
        <taxon>Bacteria</taxon>
        <taxon>Bacillati</taxon>
        <taxon>Chloroflexota</taxon>
        <taxon>Ktedonobacteria</taxon>
        <taxon>Ktedonobacterales</taxon>
        <taxon>Thermosporotrichaceae</taxon>
        <taxon>Thermosporothrix</taxon>
    </lineage>
</organism>
<dbReference type="NCBIfam" id="TIGR01764">
    <property type="entry name" value="excise"/>
    <property type="match status" value="1"/>
</dbReference>
<dbReference type="Gene3D" id="1.10.1660.10">
    <property type="match status" value="1"/>
</dbReference>
<evidence type="ECO:0000313" key="2">
    <source>
        <dbReference type="EMBL" id="PZW25364.1"/>
    </source>
</evidence>
<evidence type="ECO:0000259" key="1">
    <source>
        <dbReference type="Pfam" id="PF12728"/>
    </source>
</evidence>
<feature type="domain" description="Helix-turn-helix" evidence="1">
    <location>
        <begin position="9"/>
        <end position="60"/>
    </location>
</feature>
<comment type="caution">
    <text evidence="2">The sequence shown here is derived from an EMBL/GenBank/DDBJ whole genome shotgun (WGS) entry which is preliminary data.</text>
</comment>
<protein>
    <submittedName>
        <fullName evidence="2">Excisionase family DNA binding protein</fullName>
    </submittedName>
</protein>
<dbReference type="AlphaFoldDB" id="A0A326U228"/>
<sequence length="62" mass="7321">MEEKMQMELLTVREVARRLRVDDTTVRRWIKSGVLEAVTLPHRGKREAYRIKASTLNKLLNL</sequence>
<proteinExistence type="predicted"/>
<keyword evidence="3" id="KW-1185">Reference proteome</keyword>
<dbReference type="GO" id="GO:0003677">
    <property type="term" value="F:DNA binding"/>
    <property type="evidence" value="ECO:0007669"/>
    <property type="project" value="InterPro"/>
</dbReference>